<accession>A0AAV8WZ06</accession>
<keyword evidence="1" id="KW-1133">Transmembrane helix</keyword>
<dbReference type="EMBL" id="JANEYF010004260">
    <property type="protein sequence ID" value="KAJ8931712.1"/>
    <property type="molecule type" value="Genomic_DNA"/>
</dbReference>
<feature type="non-terminal residue" evidence="2">
    <location>
        <position position="1"/>
    </location>
</feature>
<keyword evidence="1" id="KW-0812">Transmembrane</keyword>
<feature type="transmembrane region" description="Helical" evidence="1">
    <location>
        <begin position="110"/>
        <end position="134"/>
    </location>
</feature>
<dbReference type="GO" id="GO:0005886">
    <property type="term" value="C:plasma membrane"/>
    <property type="evidence" value="ECO:0007669"/>
    <property type="project" value="TreeGrafter"/>
</dbReference>
<reference evidence="2" key="1">
    <citation type="journal article" date="2023" name="Insect Mol. Biol.">
        <title>Genome sequencing provides insights into the evolution of gene families encoding plant cell wall-degrading enzymes in longhorned beetles.</title>
        <authorList>
            <person name="Shin N.R."/>
            <person name="Okamura Y."/>
            <person name="Kirsch R."/>
            <person name="Pauchet Y."/>
        </authorList>
    </citation>
    <scope>NUCLEOTIDE SEQUENCE</scope>
    <source>
        <strain evidence="2">RBIC_L_NR</strain>
    </source>
</reference>
<dbReference type="GO" id="GO:0008528">
    <property type="term" value="F:G protein-coupled peptide receptor activity"/>
    <property type="evidence" value="ECO:0007669"/>
    <property type="project" value="TreeGrafter"/>
</dbReference>
<evidence type="ECO:0000256" key="1">
    <source>
        <dbReference type="SAM" id="Phobius"/>
    </source>
</evidence>
<dbReference type="InterPro" id="IPR051384">
    <property type="entry name" value="Mth_GPCR"/>
</dbReference>
<gene>
    <name evidence="2" type="ORF">NQ314_015340</name>
</gene>
<comment type="caution">
    <text evidence="2">The sequence shown here is derived from an EMBL/GenBank/DDBJ whole genome shotgun (WGS) entry which is preliminary data.</text>
</comment>
<feature type="transmembrane region" description="Helical" evidence="1">
    <location>
        <begin position="85"/>
        <end position="104"/>
    </location>
</feature>
<evidence type="ECO:0000313" key="2">
    <source>
        <dbReference type="EMBL" id="KAJ8931712.1"/>
    </source>
</evidence>
<proteinExistence type="predicted"/>
<protein>
    <submittedName>
        <fullName evidence="2">Uncharacterized protein</fullName>
    </submittedName>
</protein>
<keyword evidence="1" id="KW-0472">Membrane</keyword>
<evidence type="ECO:0000313" key="3">
    <source>
        <dbReference type="Proteomes" id="UP001162156"/>
    </source>
</evidence>
<sequence>VKEEFAIVHGYKTGVYIPNNYNFYLDERGYFHSFEEKIGKEVYSPAQETYCIEHATKGGIVYGYTFFRIIPKTHYLEKKFLFNRWAMVISSIFLILTIMYYIFSKETAKVFGKTLICFCTALLILFVILTYCTFKPKLNVRSTMTTCKIIGKY</sequence>
<dbReference type="Proteomes" id="UP001162156">
    <property type="component" value="Unassembled WGS sequence"/>
</dbReference>
<dbReference type="PANTHER" id="PTHR47154">
    <property type="entry name" value="G-PROTEIN COUPLED RECEPTOR MTH-RELATED"/>
    <property type="match status" value="1"/>
</dbReference>
<dbReference type="PANTHER" id="PTHR47154:SF2">
    <property type="entry name" value="G-PROTEIN COUPLED RECEPTOR MTH-RELATED"/>
    <property type="match status" value="1"/>
</dbReference>
<organism evidence="2 3">
    <name type="scientific">Rhamnusium bicolor</name>
    <dbReference type="NCBI Taxonomy" id="1586634"/>
    <lineage>
        <taxon>Eukaryota</taxon>
        <taxon>Metazoa</taxon>
        <taxon>Ecdysozoa</taxon>
        <taxon>Arthropoda</taxon>
        <taxon>Hexapoda</taxon>
        <taxon>Insecta</taxon>
        <taxon>Pterygota</taxon>
        <taxon>Neoptera</taxon>
        <taxon>Endopterygota</taxon>
        <taxon>Coleoptera</taxon>
        <taxon>Polyphaga</taxon>
        <taxon>Cucujiformia</taxon>
        <taxon>Chrysomeloidea</taxon>
        <taxon>Cerambycidae</taxon>
        <taxon>Lepturinae</taxon>
        <taxon>Rhagiini</taxon>
        <taxon>Rhamnusium</taxon>
    </lineage>
</organism>
<name>A0AAV8WZ06_9CUCU</name>
<keyword evidence="3" id="KW-1185">Reference proteome</keyword>
<dbReference type="AlphaFoldDB" id="A0AAV8WZ06"/>